<evidence type="ECO:0000313" key="3">
    <source>
        <dbReference type="Proteomes" id="UP000663879"/>
    </source>
</evidence>
<comment type="caution">
    <text evidence="2">The sequence shown here is derived from an EMBL/GenBank/DDBJ whole genome shotgun (WGS) entry which is preliminary data.</text>
</comment>
<proteinExistence type="predicted"/>
<dbReference type="EMBL" id="CAJNOC010000150">
    <property type="protein sequence ID" value="CAF0719784.1"/>
    <property type="molecule type" value="Genomic_DNA"/>
</dbReference>
<organism evidence="2 3">
    <name type="scientific">Brachionus calyciflorus</name>
    <dbReference type="NCBI Taxonomy" id="104777"/>
    <lineage>
        <taxon>Eukaryota</taxon>
        <taxon>Metazoa</taxon>
        <taxon>Spiralia</taxon>
        <taxon>Gnathifera</taxon>
        <taxon>Rotifera</taxon>
        <taxon>Eurotatoria</taxon>
        <taxon>Monogononta</taxon>
        <taxon>Pseudotrocha</taxon>
        <taxon>Ploima</taxon>
        <taxon>Brachionidae</taxon>
        <taxon>Brachionus</taxon>
    </lineage>
</organism>
<evidence type="ECO:0000313" key="2">
    <source>
        <dbReference type="EMBL" id="CAF0719784.1"/>
    </source>
</evidence>
<feature type="compositionally biased region" description="Basic and acidic residues" evidence="1">
    <location>
        <begin position="88"/>
        <end position="98"/>
    </location>
</feature>
<feature type="compositionally biased region" description="Low complexity" evidence="1">
    <location>
        <begin position="99"/>
        <end position="112"/>
    </location>
</feature>
<accession>A0A813MJ62</accession>
<dbReference type="Proteomes" id="UP000663879">
    <property type="component" value="Unassembled WGS sequence"/>
</dbReference>
<gene>
    <name evidence="2" type="ORF">OXX778_LOCUS2068</name>
</gene>
<dbReference type="AlphaFoldDB" id="A0A813MJ62"/>
<feature type="region of interest" description="Disordered" evidence="1">
    <location>
        <begin position="52"/>
        <end position="126"/>
    </location>
</feature>
<feature type="compositionally biased region" description="Basic residues" evidence="1">
    <location>
        <begin position="52"/>
        <end position="61"/>
    </location>
</feature>
<reference evidence="2" key="1">
    <citation type="submission" date="2021-02" db="EMBL/GenBank/DDBJ databases">
        <authorList>
            <person name="Nowell W R."/>
        </authorList>
    </citation>
    <scope>NUCLEOTIDE SEQUENCE</scope>
    <source>
        <strain evidence="2">Ploen Becks lab</strain>
    </source>
</reference>
<feature type="compositionally biased region" description="Polar residues" evidence="1">
    <location>
        <begin position="72"/>
        <end position="87"/>
    </location>
</feature>
<dbReference type="OrthoDB" id="10369521at2759"/>
<evidence type="ECO:0000256" key="1">
    <source>
        <dbReference type="SAM" id="MobiDB-lite"/>
    </source>
</evidence>
<sequence>MNDIFKLFKKRAQSGKSTNITDVIKDLNDSEKDEIGKFDRGNKSYLSISKSGRLKSKKNKNSRIMNEDFFDPNQNLEIGKNSSVQKVSRNEYDQHSDNVDSMGSSASSSFRSSLEEIDHNKPNQQNMKNFTITANKKLNQINYQKKF</sequence>
<keyword evidence="3" id="KW-1185">Reference proteome</keyword>
<protein>
    <submittedName>
        <fullName evidence="2">Uncharacterized protein</fullName>
    </submittedName>
</protein>
<name>A0A813MJ62_9BILA</name>